<name>A0A5B9E5T4_9BACT</name>
<dbReference type="InterPro" id="IPR021398">
    <property type="entry name" value="DUF3037"/>
</dbReference>
<evidence type="ECO:0000313" key="2">
    <source>
        <dbReference type="Proteomes" id="UP000321820"/>
    </source>
</evidence>
<sequence length="276" mass="30974">MMERVPCEFFLLRYVPDAVKDEFVNIGVLLREAARPEEAVVRFTRDWSRVRCIDPDADTAMLEAMEAEIALRLRTSATDPKPVMTVLEDTFSNSIRITEARATLAESVPAELEQLMQLYVDSRKLPAARRRTGRAAIAAAMRGEFERAGVWELMRKRIAASAYTRPGDPLKIDCGYRPNGIVRMFHAVSLEGDLEAAKVLAFSSTSLREGVQRVENAGLELTAVVEPLRQVDETTEGEAAERYRFGVETMEREAIRVLTVSDLPRLAETARRELNG</sequence>
<dbReference type="EMBL" id="CP042806">
    <property type="protein sequence ID" value="QEE27159.1"/>
    <property type="molecule type" value="Genomic_DNA"/>
</dbReference>
<organism evidence="1 2">
    <name type="scientific">Terriglobus albidus</name>
    <dbReference type="NCBI Taxonomy" id="1592106"/>
    <lineage>
        <taxon>Bacteria</taxon>
        <taxon>Pseudomonadati</taxon>
        <taxon>Acidobacteriota</taxon>
        <taxon>Terriglobia</taxon>
        <taxon>Terriglobales</taxon>
        <taxon>Acidobacteriaceae</taxon>
        <taxon>Terriglobus</taxon>
    </lineage>
</organism>
<accession>A0A5B9E5T4</accession>
<dbReference type="AlphaFoldDB" id="A0A5B9E5T4"/>
<protein>
    <submittedName>
        <fullName evidence="1">DUF3037 domain-containing protein</fullName>
    </submittedName>
</protein>
<gene>
    <name evidence="1" type="ORF">FTW19_03495</name>
</gene>
<reference evidence="1 2" key="1">
    <citation type="submission" date="2019-08" db="EMBL/GenBank/DDBJ databases">
        <title>Complete genome sequence of Terriglobus albidus strain ORNL.</title>
        <authorList>
            <person name="Podar M."/>
        </authorList>
    </citation>
    <scope>NUCLEOTIDE SEQUENCE [LARGE SCALE GENOMIC DNA]</scope>
    <source>
        <strain evidence="1 2">ORNL</strain>
    </source>
</reference>
<dbReference type="KEGG" id="talb:FTW19_03495"/>
<dbReference type="OrthoDB" id="112479at2"/>
<evidence type="ECO:0000313" key="1">
    <source>
        <dbReference type="EMBL" id="QEE27159.1"/>
    </source>
</evidence>
<keyword evidence="2" id="KW-1185">Reference proteome</keyword>
<proteinExistence type="predicted"/>
<dbReference type="Pfam" id="PF11236">
    <property type="entry name" value="DUF3037"/>
    <property type="match status" value="1"/>
</dbReference>
<dbReference type="Proteomes" id="UP000321820">
    <property type="component" value="Chromosome"/>
</dbReference>